<dbReference type="OrthoDB" id="10064850at2759"/>
<evidence type="ECO:0000313" key="4">
    <source>
        <dbReference type="Proteomes" id="UP000663829"/>
    </source>
</evidence>
<comment type="caution">
    <text evidence="2">The sequence shown here is derived from an EMBL/GenBank/DDBJ whole genome shotgun (WGS) entry which is preliminary data.</text>
</comment>
<evidence type="ECO:0000313" key="2">
    <source>
        <dbReference type="EMBL" id="CAF1032270.1"/>
    </source>
</evidence>
<sequence>MFPFSVTIIFFLTLLLLNTASVTINSKAEIYEKVGQYLREQEQLTKQQQQIELENSNKIGLGFNPVLGTPVCYTGTCQMEGFGHPVFKLIYESNSHGSCTTKLIPKYVLLDCLPGSATSASSEVIQTLEQLSESISDKIEIGIGASYKAFSFGYKTSKETSYMV</sequence>
<keyword evidence="1" id="KW-0732">Signal</keyword>
<evidence type="ECO:0000256" key="1">
    <source>
        <dbReference type="SAM" id="SignalP"/>
    </source>
</evidence>
<organism evidence="2 4">
    <name type="scientific">Didymodactylos carnosus</name>
    <dbReference type="NCBI Taxonomy" id="1234261"/>
    <lineage>
        <taxon>Eukaryota</taxon>
        <taxon>Metazoa</taxon>
        <taxon>Spiralia</taxon>
        <taxon>Gnathifera</taxon>
        <taxon>Rotifera</taxon>
        <taxon>Eurotatoria</taxon>
        <taxon>Bdelloidea</taxon>
        <taxon>Philodinida</taxon>
        <taxon>Philodinidae</taxon>
        <taxon>Didymodactylos</taxon>
    </lineage>
</organism>
<reference evidence="2" key="1">
    <citation type="submission" date="2021-02" db="EMBL/GenBank/DDBJ databases">
        <authorList>
            <person name="Nowell W R."/>
        </authorList>
    </citation>
    <scope>NUCLEOTIDE SEQUENCE</scope>
</reference>
<dbReference type="Proteomes" id="UP000681722">
    <property type="component" value="Unassembled WGS sequence"/>
</dbReference>
<dbReference type="EMBL" id="CAJNOQ010003843">
    <property type="protein sequence ID" value="CAF1032270.1"/>
    <property type="molecule type" value="Genomic_DNA"/>
</dbReference>
<name>A0A814J211_9BILA</name>
<feature type="chain" id="PRO_5035600753" evidence="1">
    <location>
        <begin position="22"/>
        <end position="164"/>
    </location>
</feature>
<dbReference type="AlphaFoldDB" id="A0A814J211"/>
<proteinExistence type="predicted"/>
<dbReference type="EMBL" id="CAJOBC010003843">
    <property type="protein sequence ID" value="CAF3803017.1"/>
    <property type="molecule type" value="Genomic_DNA"/>
</dbReference>
<feature type="signal peptide" evidence="1">
    <location>
        <begin position="1"/>
        <end position="21"/>
    </location>
</feature>
<accession>A0A814J211</accession>
<protein>
    <submittedName>
        <fullName evidence="2">Uncharacterized protein</fullName>
    </submittedName>
</protein>
<dbReference type="Proteomes" id="UP000663829">
    <property type="component" value="Unassembled WGS sequence"/>
</dbReference>
<keyword evidence="4" id="KW-1185">Reference proteome</keyword>
<evidence type="ECO:0000313" key="3">
    <source>
        <dbReference type="EMBL" id="CAF3803017.1"/>
    </source>
</evidence>
<gene>
    <name evidence="2" type="ORF">GPM918_LOCUS15340</name>
    <name evidence="3" type="ORF">SRO942_LOCUS15340</name>
</gene>